<gene>
    <name evidence="2" type="ORF">SAMN02745225_01220</name>
</gene>
<dbReference type="PANTHER" id="PTHR43638">
    <property type="entry name" value="OXIDOREDUCTASE, ALDO/KETO REDUCTASE FAMILY PROTEIN"/>
    <property type="match status" value="1"/>
</dbReference>
<dbReference type="STRING" id="1121881.SAMN02745225_01220"/>
<dbReference type="Proteomes" id="UP000184295">
    <property type="component" value="Unassembled WGS sequence"/>
</dbReference>
<dbReference type="InterPro" id="IPR036812">
    <property type="entry name" value="NAD(P)_OxRdtase_dom_sf"/>
</dbReference>
<dbReference type="PANTHER" id="PTHR43638:SF3">
    <property type="entry name" value="ALDEHYDE REDUCTASE"/>
    <property type="match status" value="1"/>
</dbReference>
<keyword evidence="3" id="KW-1185">Reference proteome</keyword>
<protein>
    <submittedName>
        <fullName evidence="2">Predicted oxidoreductase</fullName>
    </submittedName>
</protein>
<dbReference type="SUPFAM" id="SSF51430">
    <property type="entry name" value="NAD(P)-linked oxidoreductase"/>
    <property type="match status" value="1"/>
</dbReference>
<name>A0A1M4V7C8_9ACTN</name>
<dbReference type="EMBL" id="FQUL01000014">
    <property type="protein sequence ID" value="SHE64859.1"/>
    <property type="molecule type" value="Genomic_DNA"/>
</dbReference>
<dbReference type="InterPro" id="IPR023210">
    <property type="entry name" value="NADP_OxRdtase_dom"/>
</dbReference>
<dbReference type="Pfam" id="PF00248">
    <property type="entry name" value="Aldo_ket_red"/>
    <property type="match status" value="1"/>
</dbReference>
<dbReference type="RefSeq" id="WP_072789984.1">
    <property type="nucleotide sequence ID" value="NZ_FQUL01000014.1"/>
</dbReference>
<accession>A0A1M4V7C8</accession>
<feature type="domain" description="NADP-dependent oxidoreductase" evidence="1">
    <location>
        <begin position="13"/>
        <end position="298"/>
    </location>
</feature>
<reference evidence="3" key="1">
    <citation type="submission" date="2016-11" db="EMBL/GenBank/DDBJ databases">
        <authorList>
            <person name="Varghese N."/>
            <person name="Submissions S."/>
        </authorList>
    </citation>
    <scope>NUCLEOTIDE SEQUENCE [LARGE SCALE GENOMIC DNA]</scope>
    <source>
        <strain evidence="3">DSM 19514</strain>
    </source>
</reference>
<evidence type="ECO:0000313" key="3">
    <source>
        <dbReference type="Proteomes" id="UP000184295"/>
    </source>
</evidence>
<evidence type="ECO:0000259" key="1">
    <source>
        <dbReference type="Pfam" id="PF00248"/>
    </source>
</evidence>
<sequence>MKFVKLGDDSVSAIGVGTWQFGSKEWGYGGSYAQSTAKEILHRAIELKVNFIDTAELYGFGASEKIVGGTVETDRSKAFLATKFFPIVPLPSVLVERAYSSAKRLKTDVIDLYQLHFPNALFPLELQVGGIRRLLDRGTIRYAGVSNFSLDYWKRAELTLGRPLISNQVHLSLITQGPLLEMHPWALAHDRVLIAYSPLEQGLLGGRYGVDSKPSGFRRYTPNFRDEFLLKARPLLSRLNELARTYDATPAQISLAWLLKLPNVVVIPGASSVSQLEANVRSVEIDLSDDEFEELREMGHALSRK</sequence>
<organism evidence="2 3">
    <name type="scientific">Ferrithrix thermotolerans DSM 19514</name>
    <dbReference type="NCBI Taxonomy" id="1121881"/>
    <lineage>
        <taxon>Bacteria</taxon>
        <taxon>Bacillati</taxon>
        <taxon>Actinomycetota</taxon>
        <taxon>Acidimicrobiia</taxon>
        <taxon>Acidimicrobiales</taxon>
        <taxon>Acidimicrobiaceae</taxon>
        <taxon>Ferrithrix</taxon>
    </lineage>
</organism>
<dbReference type="InterPro" id="IPR020471">
    <property type="entry name" value="AKR"/>
</dbReference>
<dbReference type="AlphaFoldDB" id="A0A1M4V7C8"/>
<evidence type="ECO:0000313" key="2">
    <source>
        <dbReference type="EMBL" id="SHE64859.1"/>
    </source>
</evidence>
<dbReference type="PRINTS" id="PR00069">
    <property type="entry name" value="ALDKETRDTASE"/>
</dbReference>
<dbReference type="Gene3D" id="3.20.20.100">
    <property type="entry name" value="NADP-dependent oxidoreductase domain"/>
    <property type="match status" value="1"/>
</dbReference>
<dbReference type="GO" id="GO:0016491">
    <property type="term" value="F:oxidoreductase activity"/>
    <property type="evidence" value="ECO:0007669"/>
    <property type="project" value="InterPro"/>
</dbReference>
<proteinExistence type="predicted"/>
<dbReference type="OrthoDB" id="9768793at2"/>